<protein>
    <submittedName>
        <fullName evidence="2">Uncharacterized protein</fullName>
    </submittedName>
</protein>
<proteinExistence type="predicted"/>
<dbReference type="EMBL" id="SWKV01000204">
    <property type="protein sequence ID" value="KAF3030370.1"/>
    <property type="molecule type" value="Genomic_DNA"/>
</dbReference>
<feature type="compositionally biased region" description="Polar residues" evidence="1">
    <location>
        <begin position="180"/>
        <end position="190"/>
    </location>
</feature>
<dbReference type="Proteomes" id="UP000758155">
    <property type="component" value="Unassembled WGS sequence"/>
</dbReference>
<evidence type="ECO:0000313" key="2">
    <source>
        <dbReference type="EMBL" id="KAF3030370.1"/>
    </source>
</evidence>
<comment type="caution">
    <text evidence="2">The sequence shown here is derived from an EMBL/GenBank/DDBJ whole genome shotgun (WGS) entry which is preliminary data.</text>
</comment>
<organism evidence="2 3">
    <name type="scientific">Didymella heteroderae</name>
    <dbReference type="NCBI Taxonomy" id="1769908"/>
    <lineage>
        <taxon>Eukaryota</taxon>
        <taxon>Fungi</taxon>
        <taxon>Dikarya</taxon>
        <taxon>Ascomycota</taxon>
        <taxon>Pezizomycotina</taxon>
        <taxon>Dothideomycetes</taxon>
        <taxon>Pleosporomycetidae</taxon>
        <taxon>Pleosporales</taxon>
        <taxon>Pleosporineae</taxon>
        <taxon>Didymellaceae</taxon>
        <taxon>Didymella</taxon>
    </lineage>
</organism>
<keyword evidence="3" id="KW-1185">Reference proteome</keyword>
<accession>A0A9P4WFR3</accession>
<gene>
    <name evidence="2" type="ORF">E8E12_000228</name>
</gene>
<dbReference type="AlphaFoldDB" id="A0A9P4WFR3"/>
<dbReference type="OrthoDB" id="10328423at2759"/>
<evidence type="ECO:0000313" key="3">
    <source>
        <dbReference type="Proteomes" id="UP000758155"/>
    </source>
</evidence>
<reference evidence="2" key="1">
    <citation type="submission" date="2019-04" db="EMBL/GenBank/DDBJ databases">
        <title>Sequencing of skin fungus with MAO and IRED activity.</title>
        <authorList>
            <person name="Marsaioli A.J."/>
            <person name="Bonatto J.M.C."/>
            <person name="Reis Junior O."/>
        </authorList>
    </citation>
    <scope>NUCLEOTIDE SEQUENCE</scope>
    <source>
        <strain evidence="2">28M1</strain>
    </source>
</reference>
<sequence>MSRSSVFETGADLAEIFGPDTDCPKHRFLCRMFELNGVQAKHNQKDEGAFFKTTLRTLSDFLDEENAEAFWERNKAAWKERLDPEVWRDAEMLAETFSTKTYACKLASFPFENRHFKNKNVYFKLILCILRDVGTTKRKRGAAQEGPDASQEERDAFQGEAIPSKRACTLPPRGPAETETAASNHTTQTSSAISAINSVMDDAILESYLFADARIGTPRTQLPHSPMPGIFKWREPNSTDWWIGLYGNRRWFTHDDEDGQTLIKEASSIWQETKSSWQVTLTPGLSDAFCTIRVSQNHELLPRVAALVE</sequence>
<feature type="region of interest" description="Disordered" evidence="1">
    <location>
        <begin position="140"/>
        <end position="190"/>
    </location>
</feature>
<name>A0A9P4WFR3_9PLEO</name>
<evidence type="ECO:0000256" key="1">
    <source>
        <dbReference type="SAM" id="MobiDB-lite"/>
    </source>
</evidence>